<keyword evidence="3" id="KW-1185">Reference proteome</keyword>
<dbReference type="Pfam" id="PF02021">
    <property type="entry name" value="UPF0102"/>
    <property type="match status" value="1"/>
</dbReference>
<evidence type="ECO:0000256" key="1">
    <source>
        <dbReference type="ARBA" id="ARBA00006738"/>
    </source>
</evidence>
<protein>
    <submittedName>
        <fullName evidence="2">Uncharacterized protein</fullName>
    </submittedName>
</protein>
<dbReference type="AlphaFoldDB" id="A0A369KP55"/>
<dbReference type="InterPro" id="IPR011856">
    <property type="entry name" value="tRNA_endonuc-like_dom_sf"/>
</dbReference>
<gene>
    <name evidence="2" type="ORF">DCC88_05665</name>
</gene>
<proteinExistence type="inferred from homology"/>
<reference evidence="2" key="1">
    <citation type="submission" date="2018-04" db="EMBL/GenBank/DDBJ databases">
        <title>Draft genome sequence of the Candidatus Spirobacillus cienkowskii, a pathogen of freshwater Daphnia species, reconstructed from hemolymph metagenomic reads.</title>
        <authorList>
            <person name="Bresciani L."/>
            <person name="Lemos L.N."/>
            <person name="Wale N."/>
            <person name="Lin J.Y."/>
            <person name="Fernandes G.R."/>
            <person name="Duffy M.A."/>
            <person name="Rodrigues J.M."/>
        </authorList>
    </citation>
    <scope>NUCLEOTIDE SEQUENCE [LARGE SCALE GENOMIC DNA]</scope>
    <source>
        <strain evidence="2">Binning01</strain>
    </source>
</reference>
<evidence type="ECO:0000313" key="2">
    <source>
        <dbReference type="EMBL" id="RDB36371.1"/>
    </source>
</evidence>
<evidence type="ECO:0000313" key="3">
    <source>
        <dbReference type="Proteomes" id="UP000253934"/>
    </source>
</evidence>
<comment type="caution">
    <text evidence="2">The sequence shown here is derived from an EMBL/GenBank/DDBJ whole genome shotgun (WGS) entry which is preliminary data.</text>
</comment>
<name>A0A369KP55_9BACT</name>
<dbReference type="EMBL" id="QOVW01000062">
    <property type="protein sequence ID" value="RDB36371.1"/>
    <property type="molecule type" value="Genomic_DNA"/>
</dbReference>
<organism evidence="2 3">
    <name type="scientific">Spirobacillus cienkowskii</name>
    <dbReference type="NCBI Taxonomy" id="495820"/>
    <lineage>
        <taxon>Bacteria</taxon>
        <taxon>Pseudomonadati</taxon>
        <taxon>Bdellovibrionota</taxon>
        <taxon>Oligoflexia</taxon>
        <taxon>Silvanigrellales</taxon>
        <taxon>Spirobacillus</taxon>
    </lineage>
</organism>
<accession>A0A369KP55</accession>
<dbReference type="InterPro" id="IPR003509">
    <property type="entry name" value="UPF0102_YraN-like"/>
</dbReference>
<comment type="similarity">
    <text evidence="1">Belongs to the UPF0102 family.</text>
</comment>
<dbReference type="Gene3D" id="3.40.1350.10">
    <property type="match status" value="1"/>
</dbReference>
<dbReference type="GO" id="GO:0003676">
    <property type="term" value="F:nucleic acid binding"/>
    <property type="evidence" value="ECO:0007669"/>
    <property type="project" value="InterPro"/>
</dbReference>
<dbReference type="Proteomes" id="UP000253934">
    <property type="component" value="Unassembled WGS sequence"/>
</dbReference>
<sequence length="169" mass="20177">MKNTKDSNYKKILGFWGEQQVDCWMQSQNWSVHEKNLRIHGGEIDRIYIHKSNNKNYKMCIAEIKTNCIYSCSSINEIFTEVGIKKYIKQRQIKNLYKISENYHSKGITEIYLRLFIVLKRKNYIKIDKNISSMSAIKVCYEHDNYYILSITPEFTNINARKSLLEIRM</sequence>